<proteinExistence type="predicted"/>
<evidence type="ECO:0000313" key="2">
    <source>
        <dbReference type="EMBL" id="MBB5232997.1"/>
    </source>
</evidence>
<evidence type="ECO:0000313" key="3">
    <source>
        <dbReference type="Proteomes" id="UP000525389"/>
    </source>
</evidence>
<name>A0A7W8GCE2_9DEIO</name>
<dbReference type="Proteomes" id="UP000525389">
    <property type="component" value="Unassembled WGS sequence"/>
</dbReference>
<keyword evidence="3" id="KW-1185">Reference proteome</keyword>
<evidence type="ECO:0000259" key="1">
    <source>
        <dbReference type="Pfam" id="PF13788"/>
    </source>
</evidence>
<protein>
    <recommendedName>
        <fullName evidence="1">DUF4180 domain-containing protein</fullName>
    </recommendedName>
</protein>
<dbReference type="AlphaFoldDB" id="A0A7W8GCE2"/>
<sequence length="116" mass="12943">MAKETLNIRAAADLGRSVRTLADVPELLGAVYDLDGLILTEADLGPDFFELRSGLAGELFQKLVNYRVRTALVLPDFTAHGERFAELAHEHAAHPWIRFVRTEEEARAWLTASARL</sequence>
<feature type="domain" description="DUF4180" evidence="1">
    <location>
        <begin position="14"/>
        <end position="110"/>
    </location>
</feature>
<dbReference type="RefSeq" id="WP_184024715.1">
    <property type="nucleotide sequence ID" value="NZ_JACHFN010000001.1"/>
</dbReference>
<dbReference type="Pfam" id="PF13788">
    <property type="entry name" value="DUF4180"/>
    <property type="match status" value="1"/>
</dbReference>
<accession>A0A7W8GCE2</accession>
<organism evidence="2 3">
    <name type="scientific">Deinococcus budaensis</name>
    <dbReference type="NCBI Taxonomy" id="1665626"/>
    <lineage>
        <taxon>Bacteria</taxon>
        <taxon>Thermotogati</taxon>
        <taxon>Deinococcota</taxon>
        <taxon>Deinococci</taxon>
        <taxon>Deinococcales</taxon>
        <taxon>Deinococcaceae</taxon>
        <taxon>Deinococcus</taxon>
    </lineage>
</organism>
<comment type="caution">
    <text evidence="2">The sequence shown here is derived from an EMBL/GenBank/DDBJ whole genome shotgun (WGS) entry which is preliminary data.</text>
</comment>
<dbReference type="EMBL" id="JACHFN010000001">
    <property type="protein sequence ID" value="MBB5232997.1"/>
    <property type="molecule type" value="Genomic_DNA"/>
</dbReference>
<reference evidence="2 3" key="1">
    <citation type="submission" date="2020-08" db="EMBL/GenBank/DDBJ databases">
        <title>Genomic Encyclopedia of Type Strains, Phase IV (KMG-IV): sequencing the most valuable type-strain genomes for metagenomic binning, comparative biology and taxonomic classification.</title>
        <authorList>
            <person name="Goeker M."/>
        </authorList>
    </citation>
    <scope>NUCLEOTIDE SEQUENCE [LARGE SCALE GENOMIC DNA]</scope>
    <source>
        <strain evidence="2 3">DSM 101791</strain>
    </source>
</reference>
<gene>
    <name evidence="2" type="ORF">HNQ09_000414</name>
</gene>
<dbReference type="InterPro" id="IPR025438">
    <property type="entry name" value="DUF4180"/>
</dbReference>